<keyword evidence="2" id="KW-1185">Reference proteome</keyword>
<dbReference type="KEGG" id="vg:26643731"/>
<dbReference type="EMBL" id="HQ630627">
    <property type="protein sequence ID" value="AEH03626.1"/>
    <property type="molecule type" value="Genomic_DNA"/>
</dbReference>
<gene>
    <name evidence="1" type="primary">203</name>
</gene>
<protein>
    <submittedName>
        <fullName evidence="1">Uncharacterized protein 203</fullName>
    </submittedName>
</protein>
<sequence>MTERLKSVWVACSLLRTRWPTIQDLPVGEDYHVIVKNDSLMVFKGQTPVGSMHRTDSEPRIFEGHTLEEFTKVVLDLEYDTHEGHR</sequence>
<proteinExistence type="predicted"/>
<dbReference type="Proteomes" id="UP000008388">
    <property type="component" value="Segment"/>
</dbReference>
<organism evidence="1 2">
    <name type="scientific">Pseudomonas phage PhiPA3</name>
    <name type="common">Pseudomonas aeruginosa phage PhiPA3</name>
    <dbReference type="NCBI Taxonomy" id="998086"/>
    <lineage>
        <taxon>Viruses</taxon>
        <taxon>Duplodnaviria</taxon>
        <taxon>Heunggongvirae</taxon>
        <taxon>Uroviricota</taxon>
        <taxon>Caudoviricetes</taxon>
        <taxon>Chimalliviridae</taxon>
        <taxon>Miltoncavirus</taxon>
        <taxon>Miltoncavirus PhiPA3</taxon>
    </lineage>
</organism>
<reference evidence="1 2" key="1">
    <citation type="journal article" date="2011" name="Microbiology">
        <title>The Pseudomonas aeruginosa generalized transducing phage phiPA3 is a new member of the phiKZ-like group of 'jumbo' phages, and infects model laboratory strains and clinical isolates from cystic fibrosis patients.</title>
        <authorList>
            <person name="Monson R."/>
            <person name="Foulds I."/>
            <person name="Foweraker J."/>
            <person name="Welch M."/>
            <person name="Salmond G.P."/>
        </authorList>
    </citation>
    <scope>NUCLEOTIDE SEQUENCE [LARGE SCALE GENOMIC DNA]</scope>
</reference>
<dbReference type="RefSeq" id="YP_009217282.1">
    <property type="nucleotide sequence ID" value="NC_028999.1"/>
</dbReference>
<organismHost>
    <name type="scientific">Pseudomonas aeruginosa</name>
    <dbReference type="NCBI Taxonomy" id="287"/>
</organismHost>
<name>F8SJ46_BPPA3</name>
<dbReference type="GeneID" id="26643731"/>
<evidence type="ECO:0000313" key="2">
    <source>
        <dbReference type="Proteomes" id="UP000008388"/>
    </source>
</evidence>
<accession>F8SJ46</accession>
<evidence type="ECO:0000313" key="1">
    <source>
        <dbReference type="EMBL" id="AEH03626.1"/>
    </source>
</evidence>